<evidence type="ECO:0000313" key="1">
    <source>
        <dbReference type="EMBL" id="UWP58502.1"/>
    </source>
</evidence>
<organism evidence="1 2">
    <name type="scientific">Ruminococcus gauvreauii</name>
    <dbReference type="NCBI Taxonomy" id="438033"/>
    <lineage>
        <taxon>Bacteria</taxon>
        <taxon>Bacillati</taxon>
        <taxon>Bacillota</taxon>
        <taxon>Clostridia</taxon>
        <taxon>Eubacteriales</taxon>
        <taxon>Oscillospiraceae</taxon>
        <taxon>Ruminococcus</taxon>
    </lineage>
</organism>
<accession>A0ABY5VDT4</accession>
<gene>
    <name evidence="1" type="ORF">NQ502_14090</name>
</gene>
<dbReference type="Proteomes" id="UP001060164">
    <property type="component" value="Chromosome"/>
</dbReference>
<protein>
    <submittedName>
        <fullName evidence="1">Adenosylcobinamide amidohydrolase</fullName>
    </submittedName>
</protein>
<reference evidence="1" key="1">
    <citation type="journal article" date="2022" name="Cell">
        <title>Design, construction, and in vivo augmentation of a complex gut microbiome.</title>
        <authorList>
            <person name="Cheng A.G."/>
            <person name="Ho P.Y."/>
            <person name="Aranda-Diaz A."/>
            <person name="Jain S."/>
            <person name="Yu F.B."/>
            <person name="Meng X."/>
            <person name="Wang M."/>
            <person name="Iakiviak M."/>
            <person name="Nagashima K."/>
            <person name="Zhao A."/>
            <person name="Murugkar P."/>
            <person name="Patil A."/>
            <person name="Atabakhsh K."/>
            <person name="Weakley A."/>
            <person name="Yan J."/>
            <person name="Brumbaugh A.R."/>
            <person name="Higginbottom S."/>
            <person name="Dimas A."/>
            <person name="Shiver A.L."/>
            <person name="Deutschbauer A."/>
            <person name="Neff N."/>
            <person name="Sonnenburg J.L."/>
            <person name="Huang K.C."/>
            <person name="Fischbach M.A."/>
        </authorList>
    </citation>
    <scope>NUCLEOTIDE SEQUENCE</scope>
    <source>
        <strain evidence="1">DSM 19829</strain>
    </source>
</reference>
<proteinExistence type="predicted"/>
<dbReference type="PANTHER" id="PTHR35336:SF5">
    <property type="entry name" value="ADENOSYLCOBINAMIDE AMIDOHYDROLASE"/>
    <property type="match status" value="1"/>
</dbReference>
<dbReference type="EMBL" id="CP102290">
    <property type="protein sequence ID" value="UWP58502.1"/>
    <property type="molecule type" value="Genomic_DNA"/>
</dbReference>
<name>A0ABY5VDT4_9FIRM</name>
<dbReference type="Pfam" id="PF01955">
    <property type="entry name" value="CbiZ"/>
    <property type="match status" value="1"/>
</dbReference>
<dbReference type="PANTHER" id="PTHR35336">
    <property type="entry name" value="ADENOSYLCOBINAMIDE AMIDOHYDROLASE"/>
    <property type="match status" value="1"/>
</dbReference>
<dbReference type="InterPro" id="IPR002808">
    <property type="entry name" value="AdoCbi_amidolase"/>
</dbReference>
<keyword evidence="2" id="KW-1185">Reference proteome</keyword>
<dbReference type="RefSeq" id="WP_044983289.1">
    <property type="nucleotide sequence ID" value="NZ_CABLBR010000015.1"/>
</dbReference>
<evidence type="ECO:0000313" key="2">
    <source>
        <dbReference type="Proteomes" id="UP001060164"/>
    </source>
</evidence>
<sequence length="363" mass="38936">MKQFGSDQMISLQSATVIRFAGKRRVLSTGPLGGGFSEHLTAAFNLDMKEADTGECRLRAATYPEHMALAAEELGLKAECSTGLGTAASMEHTVVKVKTYRELTVSALVTAGVDVNGGRAGDPASWYETEGGYDEVSPGTINIFLNINAGLSDSAMLQALMVCTEAKAAALQELLAPSLYSAGIATGSGTDGAVIITEPGADIAFSDAGKHSKLGELIGLAVLESVKEALFLETGLCPAHQHAVLRRLGRFGVTENSLWGAYQRRAGESGMSRESFDRILQTIDDEGTCVLYTSLYVHLADQLDWGMIEPGEAFETAQELLDRLDMGLSGKKEKRAENGGESLMEHYVTGIIEKISRIWEEFR</sequence>
<dbReference type="InterPro" id="IPR052209">
    <property type="entry name" value="CbiZ"/>
</dbReference>